<dbReference type="InterPro" id="IPR003439">
    <property type="entry name" value="ABC_transporter-like_ATP-bd"/>
</dbReference>
<evidence type="ECO:0000259" key="8">
    <source>
        <dbReference type="PROSITE" id="PS50893"/>
    </source>
</evidence>
<evidence type="ECO:0000256" key="7">
    <source>
        <dbReference type="ARBA" id="ARBA00023136"/>
    </source>
</evidence>
<dbReference type="InterPro" id="IPR027417">
    <property type="entry name" value="P-loop_NTPase"/>
</dbReference>
<dbReference type="AlphaFoldDB" id="A0AAU8AKK3"/>
<dbReference type="InterPro" id="IPR050388">
    <property type="entry name" value="ABC_Ni/Peptide_Import"/>
</dbReference>
<dbReference type="RefSeq" id="WP_353474322.1">
    <property type="nucleotide sequence ID" value="NZ_CP123385.1"/>
</dbReference>
<protein>
    <submittedName>
        <fullName evidence="9">ABC transporter ATP-binding protein</fullName>
    </submittedName>
</protein>
<keyword evidence="7" id="KW-0472">Membrane</keyword>
<gene>
    <name evidence="9" type="ORF">PVT71_20510</name>
</gene>
<dbReference type="SMART" id="SM00382">
    <property type="entry name" value="AAA"/>
    <property type="match status" value="1"/>
</dbReference>
<dbReference type="SUPFAM" id="SSF52540">
    <property type="entry name" value="P-loop containing nucleoside triphosphate hydrolases"/>
    <property type="match status" value="1"/>
</dbReference>
<keyword evidence="3" id="KW-0813">Transport</keyword>
<dbReference type="EMBL" id="CP123385">
    <property type="protein sequence ID" value="XCC95467.1"/>
    <property type="molecule type" value="Genomic_DNA"/>
</dbReference>
<organism evidence="9">
    <name type="scientific">Alloyangia sp. H15</name>
    <dbReference type="NCBI Taxonomy" id="3029062"/>
    <lineage>
        <taxon>Bacteria</taxon>
        <taxon>Pseudomonadati</taxon>
        <taxon>Pseudomonadota</taxon>
        <taxon>Alphaproteobacteria</taxon>
        <taxon>Rhodobacterales</taxon>
        <taxon>Roseobacteraceae</taxon>
        <taxon>Alloyangia</taxon>
    </lineage>
</organism>
<evidence type="ECO:0000313" key="9">
    <source>
        <dbReference type="EMBL" id="XCC95467.1"/>
    </source>
</evidence>
<reference evidence="9" key="1">
    <citation type="submission" date="2023-02" db="EMBL/GenBank/DDBJ databases">
        <title>Description and genomic characterization of Salipiger bruguierae sp. nov., isolated from the sediment of mangrove plant Bruguiera sexangula.</title>
        <authorList>
            <person name="Long M."/>
        </authorList>
    </citation>
    <scope>NUCLEOTIDE SEQUENCE</scope>
    <source>
        <strain evidence="9">H15</strain>
    </source>
</reference>
<dbReference type="PROSITE" id="PS00211">
    <property type="entry name" value="ABC_TRANSPORTER_1"/>
    <property type="match status" value="1"/>
</dbReference>
<comment type="subcellular location">
    <subcellularLocation>
        <location evidence="1">Cell inner membrane</location>
        <topology evidence="1">Peripheral membrane protein</topology>
    </subcellularLocation>
</comment>
<evidence type="ECO:0000256" key="4">
    <source>
        <dbReference type="ARBA" id="ARBA00022475"/>
    </source>
</evidence>
<comment type="similarity">
    <text evidence="2">Belongs to the ABC transporter superfamily.</text>
</comment>
<dbReference type="CDD" id="cd03257">
    <property type="entry name" value="ABC_NikE_OppD_transporters"/>
    <property type="match status" value="1"/>
</dbReference>
<dbReference type="GO" id="GO:0005524">
    <property type="term" value="F:ATP binding"/>
    <property type="evidence" value="ECO:0007669"/>
    <property type="project" value="UniProtKB-KW"/>
</dbReference>
<evidence type="ECO:0000256" key="2">
    <source>
        <dbReference type="ARBA" id="ARBA00005417"/>
    </source>
</evidence>
<evidence type="ECO:0000256" key="3">
    <source>
        <dbReference type="ARBA" id="ARBA00022448"/>
    </source>
</evidence>
<dbReference type="GO" id="GO:0005886">
    <property type="term" value="C:plasma membrane"/>
    <property type="evidence" value="ECO:0007669"/>
    <property type="project" value="UniProtKB-SubCell"/>
</dbReference>
<keyword evidence="4" id="KW-1003">Cell membrane</keyword>
<dbReference type="PROSITE" id="PS50893">
    <property type="entry name" value="ABC_TRANSPORTER_2"/>
    <property type="match status" value="1"/>
</dbReference>
<evidence type="ECO:0000256" key="6">
    <source>
        <dbReference type="ARBA" id="ARBA00022840"/>
    </source>
</evidence>
<dbReference type="PANTHER" id="PTHR43297:SF2">
    <property type="entry name" value="DIPEPTIDE TRANSPORT ATP-BINDING PROTEIN DPPD"/>
    <property type="match status" value="1"/>
</dbReference>
<feature type="domain" description="ABC transporter" evidence="8">
    <location>
        <begin position="10"/>
        <end position="255"/>
    </location>
</feature>
<dbReference type="GO" id="GO:0015833">
    <property type="term" value="P:peptide transport"/>
    <property type="evidence" value="ECO:0007669"/>
    <property type="project" value="InterPro"/>
</dbReference>
<evidence type="ECO:0000256" key="5">
    <source>
        <dbReference type="ARBA" id="ARBA00022741"/>
    </source>
</evidence>
<accession>A0AAU8AKK3</accession>
<dbReference type="PANTHER" id="PTHR43297">
    <property type="entry name" value="OLIGOPEPTIDE TRANSPORT ATP-BINDING PROTEIN APPD"/>
    <property type="match status" value="1"/>
</dbReference>
<keyword evidence="6 9" id="KW-0067">ATP-binding</keyword>
<dbReference type="NCBIfam" id="TIGR01727">
    <property type="entry name" value="oligo_HPY"/>
    <property type="match status" value="1"/>
</dbReference>
<dbReference type="InterPro" id="IPR003593">
    <property type="entry name" value="AAA+_ATPase"/>
</dbReference>
<keyword evidence="5" id="KW-0547">Nucleotide-binding</keyword>
<name>A0AAU8AKK3_9RHOB</name>
<evidence type="ECO:0000256" key="1">
    <source>
        <dbReference type="ARBA" id="ARBA00004417"/>
    </source>
</evidence>
<sequence length="320" mass="34328">MTSHWTNTLLRARELSITFGETRVVDRASFDLAQGGITALVGESGSGKSLIAHAIAGILSPAARLESAEFAFAGVDLSDPRGSQWRDLRGRQIAIIFQNPRALSPVRRIGDQIGDIIARHRGLRGRKLEAAVIEALASVRIADPEVRRSAYPGELSGGMCQRVMIALALACNPRLLIADEPTTGLDTTTQAAILDLVAEAIRARGMSCLLITHDLALAREHADEIRVMHAGQIVEDSRTEALFGDPRHPYTGALLKASASQAEAIAALEPIPGSFPDLSGPLPACRYADRCPRAEARCRDERPALSGPAGRRVACWRPNA</sequence>
<dbReference type="InterPro" id="IPR013563">
    <property type="entry name" value="Oligopep_ABC_C"/>
</dbReference>
<dbReference type="Gene3D" id="3.40.50.300">
    <property type="entry name" value="P-loop containing nucleotide triphosphate hydrolases"/>
    <property type="match status" value="1"/>
</dbReference>
<dbReference type="Pfam" id="PF08352">
    <property type="entry name" value="oligo_HPY"/>
    <property type="match status" value="1"/>
</dbReference>
<proteinExistence type="inferred from homology"/>
<dbReference type="InterPro" id="IPR017871">
    <property type="entry name" value="ABC_transporter-like_CS"/>
</dbReference>
<dbReference type="GO" id="GO:0016887">
    <property type="term" value="F:ATP hydrolysis activity"/>
    <property type="evidence" value="ECO:0007669"/>
    <property type="project" value="InterPro"/>
</dbReference>
<dbReference type="Pfam" id="PF00005">
    <property type="entry name" value="ABC_tran"/>
    <property type="match status" value="1"/>
</dbReference>